<evidence type="ECO:0000313" key="4">
    <source>
        <dbReference type="Proteomes" id="UP000886687"/>
    </source>
</evidence>
<gene>
    <name evidence="3" type="ORF">JAZ04_01320</name>
</gene>
<dbReference type="Pfam" id="PF09851">
    <property type="entry name" value="SHOCT"/>
    <property type="match status" value="1"/>
</dbReference>
<keyword evidence="1" id="KW-1133">Transmembrane helix</keyword>
<dbReference type="Proteomes" id="UP000886687">
    <property type="component" value="Unassembled WGS sequence"/>
</dbReference>
<keyword evidence="1" id="KW-0472">Membrane</keyword>
<evidence type="ECO:0000256" key="1">
    <source>
        <dbReference type="SAM" id="Phobius"/>
    </source>
</evidence>
<keyword evidence="1" id="KW-0812">Transmembrane</keyword>
<feature type="domain" description="SHOCT" evidence="2">
    <location>
        <begin position="47"/>
        <end position="72"/>
    </location>
</feature>
<reference evidence="3" key="1">
    <citation type="journal article" date="2021" name="Proc. Natl. Acad. Sci. U.S.A.">
        <title>Global biogeography of chemosynthetic symbionts reveals both localized and globally distributed symbiont groups. .</title>
        <authorList>
            <person name="Osvatic J.T."/>
            <person name="Wilkins L.G.E."/>
            <person name="Leibrecht L."/>
            <person name="Leray M."/>
            <person name="Zauner S."/>
            <person name="Polzin J."/>
            <person name="Camacho Y."/>
            <person name="Gros O."/>
            <person name="van Gils J.A."/>
            <person name="Eisen J.A."/>
            <person name="Petersen J.M."/>
            <person name="Yuen B."/>
        </authorList>
    </citation>
    <scope>NUCLEOTIDE SEQUENCE</scope>
    <source>
        <strain evidence="3">MAGL173</strain>
    </source>
</reference>
<dbReference type="AlphaFoldDB" id="A0A9E4MY52"/>
<organism evidence="3 4">
    <name type="scientific">Candidatus Thiodiazotropha lotti</name>
    <dbReference type="NCBI Taxonomy" id="2792787"/>
    <lineage>
        <taxon>Bacteria</taxon>
        <taxon>Pseudomonadati</taxon>
        <taxon>Pseudomonadota</taxon>
        <taxon>Gammaproteobacteria</taxon>
        <taxon>Chromatiales</taxon>
        <taxon>Sedimenticolaceae</taxon>
        <taxon>Candidatus Thiodiazotropha</taxon>
    </lineage>
</organism>
<feature type="transmembrane region" description="Helical" evidence="1">
    <location>
        <begin position="6"/>
        <end position="30"/>
    </location>
</feature>
<comment type="caution">
    <text evidence="3">The sequence shown here is derived from an EMBL/GenBank/DDBJ whole genome shotgun (WGS) entry which is preliminary data.</text>
</comment>
<sequence length="74" mass="8323">MMHDGLGIGFGGGFMWLFWIGLIILIVWAVKATVGGKSTPSERHKSALDILKERYANGEIDREEFEQKRKDLTG</sequence>
<evidence type="ECO:0000313" key="3">
    <source>
        <dbReference type="EMBL" id="MCG7937486.1"/>
    </source>
</evidence>
<dbReference type="EMBL" id="JAEPDI010000001">
    <property type="protein sequence ID" value="MCG7937486.1"/>
    <property type="molecule type" value="Genomic_DNA"/>
</dbReference>
<evidence type="ECO:0000259" key="2">
    <source>
        <dbReference type="Pfam" id="PF09851"/>
    </source>
</evidence>
<name>A0A9E4MY52_9GAMM</name>
<accession>A0A9E4MY52</accession>
<dbReference type="InterPro" id="IPR018649">
    <property type="entry name" value="SHOCT"/>
</dbReference>
<proteinExistence type="predicted"/>
<protein>
    <submittedName>
        <fullName evidence="3">SHOCT domain-containing protein</fullName>
    </submittedName>
</protein>